<comment type="caution">
    <text evidence="4">The sequence shown here is derived from an EMBL/GenBank/DDBJ whole genome shotgun (WGS) entry which is preliminary data.</text>
</comment>
<comment type="similarity">
    <text evidence="1">Belongs to the leucine-binding protein family.</text>
</comment>
<evidence type="ECO:0000313" key="5">
    <source>
        <dbReference type="Proteomes" id="UP001596039"/>
    </source>
</evidence>
<dbReference type="Proteomes" id="UP001596039">
    <property type="component" value="Unassembled WGS sequence"/>
</dbReference>
<dbReference type="InterPro" id="IPR028082">
    <property type="entry name" value="Peripla_BP_I"/>
</dbReference>
<dbReference type="Pfam" id="PF13458">
    <property type="entry name" value="Peripla_BP_6"/>
    <property type="match status" value="1"/>
</dbReference>
<accession>A0ABW0NR17</accession>
<reference evidence="5" key="1">
    <citation type="journal article" date="2019" name="Int. J. Syst. Evol. Microbiol.">
        <title>The Global Catalogue of Microorganisms (GCM) 10K type strain sequencing project: providing services to taxonomists for standard genome sequencing and annotation.</title>
        <authorList>
            <consortium name="The Broad Institute Genomics Platform"/>
            <consortium name="The Broad Institute Genome Sequencing Center for Infectious Disease"/>
            <person name="Wu L."/>
            <person name="Ma J."/>
        </authorList>
    </citation>
    <scope>NUCLEOTIDE SEQUENCE [LARGE SCALE GENOMIC DNA]</scope>
    <source>
        <strain evidence="5">CGMCC 4.6997</strain>
    </source>
</reference>
<evidence type="ECO:0000256" key="2">
    <source>
        <dbReference type="ARBA" id="ARBA00022729"/>
    </source>
</evidence>
<dbReference type="InterPro" id="IPR051010">
    <property type="entry name" value="BCAA_transport"/>
</dbReference>
<organism evidence="4 5">
    <name type="scientific">Lysinimonas soli</name>
    <dbReference type="NCBI Taxonomy" id="1074233"/>
    <lineage>
        <taxon>Bacteria</taxon>
        <taxon>Bacillati</taxon>
        <taxon>Actinomycetota</taxon>
        <taxon>Actinomycetes</taxon>
        <taxon>Micrococcales</taxon>
        <taxon>Microbacteriaceae</taxon>
        <taxon>Lysinimonas</taxon>
    </lineage>
</organism>
<feature type="domain" description="Leucine-binding protein" evidence="3">
    <location>
        <begin position="49"/>
        <end position="395"/>
    </location>
</feature>
<dbReference type="RefSeq" id="WP_386740530.1">
    <property type="nucleotide sequence ID" value="NZ_JBHSMG010000002.1"/>
</dbReference>
<name>A0ABW0NR17_9MICO</name>
<proteinExistence type="inferred from homology"/>
<evidence type="ECO:0000259" key="3">
    <source>
        <dbReference type="Pfam" id="PF13458"/>
    </source>
</evidence>
<dbReference type="PANTHER" id="PTHR30483:SF6">
    <property type="entry name" value="PERIPLASMIC BINDING PROTEIN OF ABC TRANSPORTER FOR NATURAL AMINO ACIDS"/>
    <property type="match status" value="1"/>
</dbReference>
<protein>
    <submittedName>
        <fullName evidence="4">ABC transporter substrate-binding protein</fullName>
    </submittedName>
</protein>
<dbReference type="PROSITE" id="PS51257">
    <property type="entry name" value="PROKAR_LIPOPROTEIN"/>
    <property type="match status" value="1"/>
</dbReference>
<keyword evidence="5" id="KW-1185">Reference proteome</keyword>
<sequence length="425" mass="43516">MQSVKATASRSKTIRAAVSGVAVLGAAALVLSGCAGTSGGTSTPSKTLTLNIGTILPQTGSLATLGPAAIEASNLAVSDINAAKQGIKLNITQKDSGDTSTNIATQSVTSLLASGVTAILGAESSSVSLTVIDQISKAGVVQISPANTSPTFSTYADNGYYWRTAPSDVLQGKVLGQKVLKDGATKVAVIYQNDSYGTGLDTNVTKAITAGGGTVSANVAFDTAATDFTSEINQALSTNPDALVVISFDQIKTIAQELATDKFDFKKFYGSDGNFGVIDPSYTNADIAGAQFTNPGVNVSGDFKSKLDKFTAAAGDKALTAYSYAPESYDAIVLLALAALQGGKTDGATLKANLQSVSEGGTKCTSFTDCAKLIASGKDVNYDGLSGPITFDKNGDPQQAYISIYKYTAGNKNEFESAEFGDLSK</sequence>
<evidence type="ECO:0000313" key="4">
    <source>
        <dbReference type="EMBL" id="MFC5502829.1"/>
    </source>
</evidence>
<dbReference type="SUPFAM" id="SSF53822">
    <property type="entry name" value="Periplasmic binding protein-like I"/>
    <property type="match status" value="1"/>
</dbReference>
<dbReference type="PANTHER" id="PTHR30483">
    <property type="entry name" value="LEUCINE-SPECIFIC-BINDING PROTEIN"/>
    <property type="match status" value="1"/>
</dbReference>
<gene>
    <name evidence="4" type="ORF">ACFPJ4_11315</name>
</gene>
<evidence type="ECO:0000256" key="1">
    <source>
        <dbReference type="ARBA" id="ARBA00010062"/>
    </source>
</evidence>
<dbReference type="InterPro" id="IPR028081">
    <property type="entry name" value="Leu-bd"/>
</dbReference>
<dbReference type="EMBL" id="JBHSMG010000002">
    <property type="protein sequence ID" value="MFC5502829.1"/>
    <property type="molecule type" value="Genomic_DNA"/>
</dbReference>
<dbReference type="CDD" id="cd06346">
    <property type="entry name" value="PBP1_ABC_ligand_binding-like"/>
    <property type="match status" value="1"/>
</dbReference>
<keyword evidence="2" id="KW-0732">Signal</keyword>
<dbReference type="Gene3D" id="3.40.50.2300">
    <property type="match status" value="2"/>
</dbReference>